<dbReference type="AlphaFoldDB" id="M2QVR0"/>
<dbReference type="EMBL" id="KB445791">
    <property type="protein sequence ID" value="EMD41198.1"/>
    <property type="molecule type" value="Genomic_DNA"/>
</dbReference>
<evidence type="ECO:0000313" key="2">
    <source>
        <dbReference type="Proteomes" id="UP000016930"/>
    </source>
</evidence>
<reference evidence="1 2" key="1">
    <citation type="journal article" date="2012" name="Proc. Natl. Acad. Sci. U.S.A.">
        <title>Comparative genomics of Ceriporiopsis subvermispora and Phanerochaete chrysosporium provide insight into selective ligninolysis.</title>
        <authorList>
            <person name="Fernandez-Fueyo E."/>
            <person name="Ruiz-Duenas F.J."/>
            <person name="Ferreira P."/>
            <person name="Floudas D."/>
            <person name="Hibbett D.S."/>
            <person name="Canessa P."/>
            <person name="Larrondo L.F."/>
            <person name="James T.Y."/>
            <person name="Seelenfreund D."/>
            <person name="Lobos S."/>
            <person name="Polanco R."/>
            <person name="Tello M."/>
            <person name="Honda Y."/>
            <person name="Watanabe T."/>
            <person name="Watanabe T."/>
            <person name="Ryu J.S."/>
            <person name="Kubicek C.P."/>
            <person name="Schmoll M."/>
            <person name="Gaskell J."/>
            <person name="Hammel K.E."/>
            <person name="St John F.J."/>
            <person name="Vanden Wymelenberg A."/>
            <person name="Sabat G."/>
            <person name="Splinter BonDurant S."/>
            <person name="Syed K."/>
            <person name="Yadav J.S."/>
            <person name="Doddapaneni H."/>
            <person name="Subramanian V."/>
            <person name="Lavin J.L."/>
            <person name="Oguiza J.A."/>
            <person name="Perez G."/>
            <person name="Pisabarro A.G."/>
            <person name="Ramirez L."/>
            <person name="Santoyo F."/>
            <person name="Master E."/>
            <person name="Coutinho P.M."/>
            <person name="Henrissat B."/>
            <person name="Lombard V."/>
            <person name="Magnuson J.K."/>
            <person name="Kuees U."/>
            <person name="Hori C."/>
            <person name="Igarashi K."/>
            <person name="Samejima M."/>
            <person name="Held B.W."/>
            <person name="Barry K.W."/>
            <person name="LaButti K.M."/>
            <person name="Lapidus A."/>
            <person name="Lindquist E.A."/>
            <person name="Lucas S.M."/>
            <person name="Riley R."/>
            <person name="Salamov A.A."/>
            <person name="Hoffmeister D."/>
            <person name="Schwenk D."/>
            <person name="Hadar Y."/>
            <person name="Yarden O."/>
            <person name="de Vries R.P."/>
            <person name="Wiebenga A."/>
            <person name="Stenlid J."/>
            <person name="Eastwood D."/>
            <person name="Grigoriev I.V."/>
            <person name="Berka R.M."/>
            <person name="Blanchette R.A."/>
            <person name="Kersten P."/>
            <person name="Martinez A.T."/>
            <person name="Vicuna R."/>
            <person name="Cullen D."/>
        </authorList>
    </citation>
    <scope>NUCLEOTIDE SEQUENCE [LARGE SCALE GENOMIC DNA]</scope>
    <source>
        <strain evidence="1 2">B</strain>
    </source>
</reference>
<dbReference type="HOGENOM" id="CLU_1277487_0_0_1"/>
<sequence>MPCSQVPATPTEPMRDRAFEVNGLCHSLFEALLLPFARDSEPVRRRSSPPERLIFLKLSKEYSDPTRLATSRVFYYSTSGRLRASYSHIGLGCLLAGTVLNQCIQSARRSHTSDMCTARDPQTRFYILMGSREGFVNPRGIHEGILSGSKDDYTGVMYCISVTVPQNLAVPPPLEPDTCVFPMDPWGSVEPCTLYACRDSSSLDTLRIRPQARKSS</sequence>
<organism evidence="1 2">
    <name type="scientific">Ceriporiopsis subvermispora (strain B)</name>
    <name type="common">White-rot fungus</name>
    <name type="synonym">Gelatoporia subvermispora</name>
    <dbReference type="NCBI Taxonomy" id="914234"/>
    <lineage>
        <taxon>Eukaryota</taxon>
        <taxon>Fungi</taxon>
        <taxon>Dikarya</taxon>
        <taxon>Basidiomycota</taxon>
        <taxon>Agaricomycotina</taxon>
        <taxon>Agaricomycetes</taxon>
        <taxon>Polyporales</taxon>
        <taxon>Gelatoporiaceae</taxon>
        <taxon>Gelatoporia</taxon>
    </lineage>
</organism>
<dbReference type="Proteomes" id="UP000016930">
    <property type="component" value="Unassembled WGS sequence"/>
</dbReference>
<keyword evidence="2" id="KW-1185">Reference proteome</keyword>
<protein>
    <submittedName>
        <fullName evidence="1">Uncharacterized protein</fullName>
    </submittedName>
</protein>
<accession>M2QVR0</accession>
<name>M2QVR0_CERS8</name>
<proteinExistence type="predicted"/>
<gene>
    <name evidence="1" type="ORF">CERSUDRAFT_120409</name>
</gene>
<evidence type="ECO:0000313" key="1">
    <source>
        <dbReference type="EMBL" id="EMD41198.1"/>
    </source>
</evidence>